<accession>A0A5B1CQI8</accession>
<dbReference type="EMBL" id="VRLW01000001">
    <property type="protein sequence ID" value="KAA1261494.1"/>
    <property type="molecule type" value="Genomic_DNA"/>
</dbReference>
<comment type="caution">
    <text evidence="1">The sequence shown here is derived from an EMBL/GenBank/DDBJ whole genome shotgun (WGS) entry which is preliminary data.</text>
</comment>
<sequence length="363" mass="39892">MSTATTESTLRNLHRDDLSRLANTDGTECVSLLMRTHRKGRETQQDPIRFGNLLNQANEQLKSAGRDASILQRIESLQHDTEFWRHQGDGLAIFVTKDQCHLLRLNRHVDETVHVGDSFFLSPLVCEHNAQHHYFVLALSWDESTLHHSDGDALSVVETQWLPAKFDELVLPRDPEEALQNTSHRVGGNSVGMFHGQGEGEDKIEADRNQYLSIVGDEVSAAIYNTGKSLVIAATSEVAGHFAAASGIEADAHVDGSPSTMNNQELQDSAHQVIAPKLGEDQAELMERFGTAQANSQGSSDTSEIIEAAKQGKIDTLFICNVSCEQTNLAVLETIRTGGNVYRCDADNMPGAGDKFAAIFRYH</sequence>
<dbReference type="Pfam" id="PF18845">
    <property type="entry name" value="baeRF_family3"/>
    <property type="match status" value="1"/>
</dbReference>
<dbReference type="OrthoDB" id="4393931at2"/>
<evidence type="ECO:0000313" key="1">
    <source>
        <dbReference type="EMBL" id="KAA1261494.1"/>
    </source>
</evidence>
<protein>
    <submittedName>
        <fullName evidence="1">Uncharacterized protein</fullName>
    </submittedName>
</protein>
<proteinExistence type="predicted"/>
<evidence type="ECO:0000313" key="2">
    <source>
        <dbReference type="Proteomes" id="UP000322699"/>
    </source>
</evidence>
<dbReference type="Proteomes" id="UP000322699">
    <property type="component" value="Unassembled WGS sequence"/>
</dbReference>
<reference evidence="1 2" key="1">
    <citation type="submission" date="2019-08" db="EMBL/GenBank/DDBJ databases">
        <title>Deep-cultivation of Planctomycetes and their phenomic and genomic characterization uncovers novel biology.</title>
        <authorList>
            <person name="Wiegand S."/>
            <person name="Jogler M."/>
            <person name="Boedeker C."/>
            <person name="Pinto D."/>
            <person name="Vollmers J."/>
            <person name="Rivas-Marin E."/>
            <person name="Kohn T."/>
            <person name="Peeters S.H."/>
            <person name="Heuer A."/>
            <person name="Rast P."/>
            <person name="Oberbeckmann S."/>
            <person name="Bunk B."/>
            <person name="Jeske O."/>
            <person name="Meyerdierks A."/>
            <person name="Storesund J.E."/>
            <person name="Kallscheuer N."/>
            <person name="Luecker S."/>
            <person name="Lage O.M."/>
            <person name="Pohl T."/>
            <person name="Merkel B.J."/>
            <person name="Hornburger P."/>
            <person name="Mueller R.-W."/>
            <person name="Bruemmer F."/>
            <person name="Labrenz M."/>
            <person name="Spormann A.M."/>
            <person name="Op Den Camp H."/>
            <person name="Overmann J."/>
            <person name="Amann R."/>
            <person name="Jetten M.S.M."/>
            <person name="Mascher T."/>
            <person name="Medema M.H."/>
            <person name="Devos D.P."/>
            <person name="Kaster A.-K."/>
            <person name="Ovreas L."/>
            <person name="Rohde M."/>
            <person name="Galperin M.Y."/>
            <person name="Jogler C."/>
        </authorList>
    </citation>
    <scope>NUCLEOTIDE SEQUENCE [LARGE SCALE GENOMIC DNA]</scope>
    <source>
        <strain evidence="1 2">LF1</strain>
    </source>
</reference>
<gene>
    <name evidence="1" type="ORF">LF1_40440</name>
</gene>
<dbReference type="RefSeq" id="WP_068264904.1">
    <property type="nucleotide sequence ID" value="NZ_LWSK01000072.1"/>
</dbReference>
<dbReference type="InterPro" id="IPR041289">
    <property type="entry name" value="Bact_RF_family3"/>
</dbReference>
<name>A0A5B1CQI8_9BACT</name>
<keyword evidence="2" id="KW-1185">Reference proteome</keyword>
<dbReference type="AlphaFoldDB" id="A0A5B1CQI8"/>
<organism evidence="1 2">
    <name type="scientific">Rubripirellula obstinata</name>
    <dbReference type="NCBI Taxonomy" id="406547"/>
    <lineage>
        <taxon>Bacteria</taxon>
        <taxon>Pseudomonadati</taxon>
        <taxon>Planctomycetota</taxon>
        <taxon>Planctomycetia</taxon>
        <taxon>Pirellulales</taxon>
        <taxon>Pirellulaceae</taxon>
        <taxon>Rubripirellula</taxon>
    </lineage>
</organism>